<keyword evidence="9" id="KW-1278">Translocase</keyword>
<protein>
    <submittedName>
        <fullName evidence="12">D-ribose transporter ATP-binding protein</fullName>
    </submittedName>
</protein>
<dbReference type="OrthoDB" id="9771863at2"/>
<evidence type="ECO:0000256" key="1">
    <source>
        <dbReference type="ARBA" id="ARBA00004202"/>
    </source>
</evidence>
<dbReference type="PROSITE" id="PS50893">
    <property type="entry name" value="ABC_TRANSPORTER_2"/>
    <property type="match status" value="2"/>
</dbReference>
<comment type="subcellular location">
    <subcellularLocation>
        <location evidence="2">Cell inner membrane</location>
    </subcellularLocation>
    <subcellularLocation>
        <location evidence="1">Cell membrane</location>
        <topology evidence="1">Peripheral membrane protein</topology>
    </subcellularLocation>
</comment>
<reference evidence="12 13" key="1">
    <citation type="journal article" date="2014" name="Antonie Van Leeuwenhoek">
        <title>Fictibacillus enclensis sp. nov., isolated from marine sediment.</title>
        <authorList>
            <person name="Dastager S.G."/>
            <person name="Mawlankar R."/>
            <person name="Srinivasan K."/>
            <person name="Tang S.K."/>
            <person name="Lee J.C."/>
            <person name="Ramana V.V."/>
            <person name="Shouche Y.S."/>
        </authorList>
    </citation>
    <scope>NUCLEOTIDE SEQUENCE [LARGE SCALE GENOMIC DNA]</scope>
    <source>
        <strain evidence="12 13">NIO-1003</strain>
    </source>
</reference>
<name>A0A0V8J4Z2_9BACL</name>
<dbReference type="SUPFAM" id="SSF52540">
    <property type="entry name" value="P-loop containing nucleoside triphosphate hydrolases"/>
    <property type="match status" value="2"/>
</dbReference>
<dbReference type="GO" id="GO:0015749">
    <property type="term" value="P:monosaccharide transmembrane transport"/>
    <property type="evidence" value="ECO:0007669"/>
    <property type="project" value="UniProtKB-ARBA"/>
</dbReference>
<evidence type="ECO:0000259" key="11">
    <source>
        <dbReference type="PROSITE" id="PS50893"/>
    </source>
</evidence>
<keyword evidence="6" id="KW-0677">Repeat</keyword>
<evidence type="ECO:0000256" key="7">
    <source>
        <dbReference type="ARBA" id="ARBA00022741"/>
    </source>
</evidence>
<dbReference type="CDD" id="cd03215">
    <property type="entry name" value="ABC_Carb_Monos_II"/>
    <property type="match status" value="1"/>
</dbReference>
<sequence length="507" mass="55519">MGNDILVMKRISKEFPGVKALDEVTFSVKRGEIHALCGENGAGKSTLMKVLSGIYPPGTYDGDILVNGEVKQFHTIKDSENAGISIIYQELALAPELTVAENIFLGNERAQKGIINWDQTNLEAKRWLDQVGLDISPDKRVKDLGVGQQQLVEIAKALSKKNDLIILDEPTAALTESEVETLIGILEELRRQNVTCIYISHKLNEVMRLCDSVTVLRDGKTIVTKPIDDMDEDKIIAYMVGRELTQLYPKKTGDYIGGPVLEVKNFNVHDYAGRHVIKEASFMARKGEVLGIAGLMGSGRTELFTSLFGAFEGKYSGEITIDGQKAFIKSAADAIKCGMAYVSEDRKKTGLVLDMSIRNNTTMVALDSVSGNGIIDEAKEVHEAEKYMKVFRTKAPSIETKVGTLSGGNQQKVVLGKWLMTSPKILILDEPTRGIDIGAKSEIYAFIHELAKQGISIIIISSELPEVLGMADRVLVMSDGRIAKELSIEEADQNTIMKWATGGAVHA</sequence>
<keyword evidence="4" id="KW-1003">Cell membrane</keyword>
<dbReference type="InterPro" id="IPR017871">
    <property type="entry name" value="ABC_transporter-like_CS"/>
</dbReference>
<evidence type="ECO:0000256" key="10">
    <source>
        <dbReference type="ARBA" id="ARBA00023136"/>
    </source>
</evidence>
<dbReference type="PANTHER" id="PTHR43790:SF1">
    <property type="entry name" value="XYLOSE IMPORT ATP-BINDING PROTEIN XYLG"/>
    <property type="match status" value="1"/>
</dbReference>
<evidence type="ECO:0000256" key="5">
    <source>
        <dbReference type="ARBA" id="ARBA00022597"/>
    </source>
</evidence>
<dbReference type="InterPro" id="IPR003593">
    <property type="entry name" value="AAA+_ATPase"/>
</dbReference>
<keyword evidence="13" id="KW-1185">Reference proteome</keyword>
<dbReference type="GO" id="GO:0005886">
    <property type="term" value="C:plasma membrane"/>
    <property type="evidence" value="ECO:0007669"/>
    <property type="project" value="UniProtKB-SubCell"/>
</dbReference>
<keyword evidence="7" id="KW-0547">Nucleotide-binding</keyword>
<dbReference type="GO" id="GO:0005524">
    <property type="term" value="F:ATP binding"/>
    <property type="evidence" value="ECO:0007669"/>
    <property type="project" value="UniProtKB-KW"/>
</dbReference>
<dbReference type="InterPro" id="IPR003439">
    <property type="entry name" value="ABC_transporter-like_ATP-bd"/>
</dbReference>
<dbReference type="AlphaFoldDB" id="A0A0V8J4Z2"/>
<gene>
    <name evidence="12" type="ORF">AS030_17335</name>
</gene>
<dbReference type="InterPro" id="IPR050107">
    <property type="entry name" value="ABC_carbohydrate_import_ATPase"/>
</dbReference>
<evidence type="ECO:0000256" key="3">
    <source>
        <dbReference type="ARBA" id="ARBA00022448"/>
    </source>
</evidence>
<dbReference type="CDD" id="cd03216">
    <property type="entry name" value="ABC_Carb_Monos_I"/>
    <property type="match status" value="1"/>
</dbReference>
<evidence type="ECO:0000256" key="9">
    <source>
        <dbReference type="ARBA" id="ARBA00022967"/>
    </source>
</evidence>
<dbReference type="SMART" id="SM00382">
    <property type="entry name" value="AAA"/>
    <property type="match status" value="2"/>
</dbReference>
<dbReference type="NCBIfam" id="NF010069">
    <property type="entry name" value="PRK13549.1"/>
    <property type="match status" value="1"/>
</dbReference>
<dbReference type="InterPro" id="IPR027417">
    <property type="entry name" value="P-loop_NTPase"/>
</dbReference>
<keyword evidence="8 12" id="KW-0067">ATP-binding</keyword>
<dbReference type="Proteomes" id="UP000054099">
    <property type="component" value="Unassembled WGS sequence"/>
</dbReference>
<accession>A0A0V8J4Z2</accession>
<evidence type="ECO:0000256" key="4">
    <source>
        <dbReference type="ARBA" id="ARBA00022475"/>
    </source>
</evidence>
<comment type="caution">
    <text evidence="12">The sequence shown here is derived from an EMBL/GenBank/DDBJ whole genome shotgun (WGS) entry which is preliminary data.</text>
</comment>
<keyword evidence="10" id="KW-0472">Membrane</keyword>
<dbReference type="Gene3D" id="3.40.50.300">
    <property type="entry name" value="P-loop containing nucleotide triphosphate hydrolases"/>
    <property type="match status" value="2"/>
</dbReference>
<feature type="domain" description="ABC transporter" evidence="11">
    <location>
        <begin position="6"/>
        <end position="243"/>
    </location>
</feature>
<dbReference type="GO" id="GO:0016887">
    <property type="term" value="F:ATP hydrolysis activity"/>
    <property type="evidence" value="ECO:0007669"/>
    <property type="project" value="InterPro"/>
</dbReference>
<evidence type="ECO:0000256" key="6">
    <source>
        <dbReference type="ARBA" id="ARBA00022737"/>
    </source>
</evidence>
<keyword evidence="5" id="KW-0762">Sugar transport</keyword>
<evidence type="ECO:0000256" key="8">
    <source>
        <dbReference type="ARBA" id="ARBA00022840"/>
    </source>
</evidence>
<dbReference type="FunFam" id="3.40.50.300:FF:000127">
    <property type="entry name" value="Ribose import ATP-binding protein RbsA"/>
    <property type="match status" value="1"/>
</dbReference>
<dbReference type="EMBL" id="LNQN01000005">
    <property type="protein sequence ID" value="KSU82041.1"/>
    <property type="molecule type" value="Genomic_DNA"/>
</dbReference>
<dbReference type="Pfam" id="PF00005">
    <property type="entry name" value="ABC_tran"/>
    <property type="match status" value="2"/>
</dbReference>
<dbReference type="PANTHER" id="PTHR43790">
    <property type="entry name" value="CARBOHYDRATE TRANSPORT ATP-BINDING PROTEIN MG119-RELATED"/>
    <property type="match status" value="1"/>
</dbReference>
<evidence type="ECO:0000313" key="12">
    <source>
        <dbReference type="EMBL" id="KSU82041.1"/>
    </source>
</evidence>
<keyword evidence="3" id="KW-0813">Transport</keyword>
<evidence type="ECO:0000313" key="13">
    <source>
        <dbReference type="Proteomes" id="UP000054099"/>
    </source>
</evidence>
<evidence type="ECO:0000256" key="2">
    <source>
        <dbReference type="ARBA" id="ARBA00004533"/>
    </source>
</evidence>
<dbReference type="PROSITE" id="PS00211">
    <property type="entry name" value="ABC_TRANSPORTER_1"/>
    <property type="match status" value="1"/>
</dbReference>
<dbReference type="RefSeq" id="WP_061973938.1">
    <property type="nucleotide sequence ID" value="NZ_FMAV01000003.1"/>
</dbReference>
<feature type="domain" description="ABC transporter" evidence="11">
    <location>
        <begin position="261"/>
        <end position="504"/>
    </location>
</feature>
<organism evidence="12 13">
    <name type="scientific">Fictibacillus enclensis</name>
    <dbReference type="NCBI Taxonomy" id="1017270"/>
    <lineage>
        <taxon>Bacteria</taxon>
        <taxon>Bacillati</taxon>
        <taxon>Bacillota</taxon>
        <taxon>Bacilli</taxon>
        <taxon>Bacillales</taxon>
        <taxon>Fictibacillaceae</taxon>
        <taxon>Fictibacillus</taxon>
    </lineage>
</organism>
<proteinExistence type="predicted"/>
<dbReference type="FunFam" id="3.40.50.300:FF:000126">
    <property type="entry name" value="Galactose/methyl galactoside import ATP-binding protein MglA"/>
    <property type="match status" value="1"/>
</dbReference>